<evidence type="ECO:0000313" key="10">
    <source>
        <dbReference type="EMBL" id="EFC46034.1"/>
    </source>
</evidence>
<dbReference type="NCBIfam" id="TIGR00552">
    <property type="entry name" value="nadE"/>
    <property type="match status" value="1"/>
</dbReference>
<keyword evidence="6 8" id="KW-0520">NAD</keyword>
<dbReference type="InterPro" id="IPR003010">
    <property type="entry name" value="C-N_Hydrolase"/>
</dbReference>
<name>D2VAZ8_NAEGR</name>
<dbReference type="GO" id="GO:0005737">
    <property type="term" value="C:cytoplasm"/>
    <property type="evidence" value="ECO:0007669"/>
    <property type="project" value="InterPro"/>
</dbReference>
<dbReference type="SUPFAM" id="SSF52402">
    <property type="entry name" value="Adenine nucleotide alpha hydrolases-like"/>
    <property type="match status" value="1"/>
</dbReference>
<protein>
    <recommendedName>
        <fullName evidence="8">Glutamine-dependent NAD(+) synthetase</fullName>
        <ecNumber evidence="8">6.3.5.1</ecNumber>
    </recommendedName>
    <alternativeName>
        <fullName evidence="8">NAD(+) synthase [glutamine-hydrolyzing]</fullName>
    </alternativeName>
</protein>
<dbReference type="PANTHER" id="PTHR23090:SF9">
    <property type="entry name" value="GLUTAMINE-DEPENDENT NAD(+) SYNTHETASE"/>
    <property type="match status" value="1"/>
</dbReference>
<dbReference type="InterPro" id="IPR036526">
    <property type="entry name" value="C-N_Hydrolase_sf"/>
</dbReference>
<dbReference type="Pfam" id="PF00795">
    <property type="entry name" value="CN_hydrolase"/>
    <property type="match status" value="1"/>
</dbReference>
<keyword evidence="4 8" id="KW-0547">Nucleotide-binding</keyword>
<dbReference type="SUPFAM" id="SSF56317">
    <property type="entry name" value="Carbon-nitrogen hydrolase"/>
    <property type="match status" value="1"/>
</dbReference>
<dbReference type="STRING" id="5762.D2VAZ8"/>
<accession>D2VAZ8</accession>
<evidence type="ECO:0000256" key="5">
    <source>
        <dbReference type="ARBA" id="ARBA00022840"/>
    </source>
</evidence>
<dbReference type="VEuPathDB" id="AmoebaDB:NAEGRDRAFT_38722"/>
<dbReference type="HAMAP" id="MF_02090">
    <property type="entry name" value="NadE_glutamine_dep"/>
    <property type="match status" value="1"/>
</dbReference>
<dbReference type="FunFam" id="3.40.50.620:FF:000036">
    <property type="entry name" value="Glutamine-dependent NAD(+) synthetase"/>
    <property type="match status" value="1"/>
</dbReference>
<evidence type="ECO:0000256" key="7">
    <source>
        <dbReference type="ARBA" id="ARBA00052340"/>
    </source>
</evidence>
<evidence type="ECO:0000313" key="11">
    <source>
        <dbReference type="Proteomes" id="UP000006671"/>
    </source>
</evidence>
<dbReference type="EC" id="6.3.5.1" evidence="8"/>
<dbReference type="OMA" id="TSQEVCN"/>
<dbReference type="Gene3D" id="3.40.50.620">
    <property type="entry name" value="HUPs"/>
    <property type="match status" value="1"/>
</dbReference>
<comment type="similarity">
    <text evidence="2 8">In the C-terminal section; belongs to the NAD synthetase family.</text>
</comment>
<dbReference type="Pfam" id="PF02540">
    <property type="entry name" value="NAD_synthase"/>
    <property type="match status" value="1"/>
</dbReference>
<gene>
    <name evidence="10" type="ORF">NAEGRDRAFT_38722</name>
</gene>
<dbReference type="GO" id="GO:0004359">
    <property type="term" value="F:glutaminase activity"/>
    <property type="evidence" value="ECO:0007669"/>
    <property type="project" value="InterPro"/>
</dbReference>
<comment type="pathway">
    <text evidence="1 8">Cofactor biosynthesis; NAD(+) biosynthesis; NAD(+) from deamido-NAD(+) (L-Gln route): step 1/1.</text>
</comment>
<dbReference type="PROSITE" id="PS50263">
    <property type="entry name" value="CN_HYDROLASE"/>
    <property type="match status" value="1"/>
</dbReference>
<dbReference type="Gene3D" id="3.60.110.10">
    <property type="entry name" value="Carbon-nitrogen hydrolase"/>
    <property type="match status" value="1"/>
</dbReference>
<dbReference type="KEGG" id="ngr:NAEGRDRAFT_38722"/>
<dbReference type="InterPro" id="IPR022310">
    <property type="entry name" value="NAD/GMP_synthase"/>
</dbReference>
<feature type="domain" description="CN hydrolase" evidence="9">
    <location>
        <begin position="4"/>
        <end position="274"/>
    </location>
</feature>
<dbReference type="OrthoDB" id="2020662at2759"/>
<evidence type="ECO:0000256" key="8">
    <source>
        <dbReference type="PIRNR" id="PIRNR006630"/>
    </source>
</evidence>
<evidence type="ECO:0000256" key="4">
    <source>
        <dbReference type="ARBA" id="ARBA00022741"/>
    </source>
</evidence>
<dbReference type="PANTHER" id="PTHR23090">
    <property type="entry name" value="NH 3 /GLUTAMINE-DEPENDENT NAD + SYNTHETASE"/>
    <property type="match status" value="1"/>
</dbReference>
<dbReference type="UniPathway" id="UPA00253">
    <property type="reaction ID" value="UER00334"/>
</dbReference>
<dbReference type="RefSeq" id="XP_002678778.1">
    <property type="nucleotide sequence ID" value="XM_002678732.1"/>
</dbReference>
<dbReference type="CDD" id="cd07570">
    <property type="entry name" value="GAT_Gln-NAD-synth"/>
    <property type="match status" value="1"/>
</dbReference>
<dbReference type="FunCoup" id="D2VAZ8">
    <property type="interactions" value="349"/>
</dbReference>
<keyword evidence="5 8" id="KW-0067">ATP-binding</keyword>
<proteinExistence type="inferred from homology"/>
<dbReference type="GO" id="GO:0005524">
    <property type="term" value="F:ATP binding"/>
    <property type="evidence" value="ECO:0007669"/>
    <property type="project" value="UniProtKB-UniRule"/>
</dbReference>
<evidence type="ECO:0000256" key="3">
    <source>
        <dbReference type="ARBA" id="ARBA00022598"/>
    </source>
</evidence>
<evidence type="ECO:0000256" key="6">
    <source>
        <dbReference type="ARBA" id="ARBA00023027"/>
    </source>
</evidence>
<dbReference type="InterPro" id="IPR014729">
    <property type="entry name" value="Rossmann-like_a/b/a_fold"/>
</dbReference>
<dbReference type="PIRSF" id="PIRSF006630">
    <property type="entry name" value="NADS_GAT"/>
    <property type="match status" value="1"/>
</dbReference>
<dbReference type="FunFam" id="3.60.110.10:FF:000003">
    <property type="entry name" value="Glutamine-dependent NAD(+) synthetase"/>
    <property type="match status" value="1"/>
</dbReference>
<dbReference type="GO" id="GO:0009435">
    <property type="term" value="P:NAD+ biosynthetic process"/>
    <property type="evidence" value="ECO:0007669"/>
    <property type="project" value="UniProtKB-UniRule"/>
</dbReference>
<evidence type="ECO:0000256" key="1">
    <source>
        <dbReference type="ARBA" id="ARBA00005188"/>
    </source>
</evidence>
<dbReference type="CDD" id="cd00553">
    <property type="entry name" value="NAD_synthase"/>
    <property type="match status" value="1"/>
</dbReference>
<dbReference type="Proteomes" id="UP000006671">
    <property type="component" value="Unassembled WGS sequence"/>
</dbReference>
<dbReference type="GO" id="GO:0003952">
    <property type="term" value="F:NAD+ synthase (glutamine-hydrolyzing) activity"/>
    <property type="evidence" value="ECO:0007669"/>
    <property type="project" value="UniProtKB-UniRule"/>
</dbReference>
<organism evidence="11">
    <name type="scientific">Naegleria gruberi</name>
    <name type="common">Amoeba</name>
    <dbReference type="NCBI Taxonomy" id="5762"/>
    <lineage>
        <taxon>Eukaryota</taxon>
        <taxon>Discoba</taxon>
        <taxon>Heterolobosea</taxon>
        <taxon>Tetramitia</taxon>
        <taxon>Eutetramitia</taxon>
        <taxon>Vahlkampfiidae</taxon>
        <taxon>Naegleria</taxon>
    </lineage>
</organism>
<dbReference type="AlphaFoldDB" id="D2VAZ8"/>
<evidence type="ECO:0000256" key="2">
    <source>
        <dbReference type="ARBA" id="ARBA00007145"/>
    </source>
</evidence>
<dbReference type="eggNOG" id="KOG2303">
    <property type="taxonomic scope" value="Eukaryota"/>
</dbReference>
<dbReference type="EMBL" id="GG738860">
    <property type="protein sequence ID" value="EFC46034.1"/>
    <property type="molecule type" value="Genomic_DNA"/>
</dbReference>
<dbReference type="InParanoid" id="D2VAZ8"/>
<comment type="catalytic activity">
    <reaction evidence="7 8">
        <text>deamido-NAD(+) + L-glutamine + ATP + H2O = L-glutamate + AMP + diphosphate + NAD(+) + H(+)</text>
        <dbReference type="Rhea" id="RHEA:24384"/>
        <dbReference type="ChEBI" id="CHEBI:15377"/>
        <dbReference type="ChEBI" id="CHEBI:15378"/>
        <dbReference type="ChEBI" id="CHEBI:29985"/>
        <dbReference type="ChEBI" id="CHEBI:30616"/>
        <dbReference type="ChEBI" id="CHEBI:33019"/>
        <dbReference type="ChEBI" id="CHEBI:57540"/>
        <dbReference type="ChEBI" id="CHEBI:58359"/>
        <dbReference type="ChEBI" id="CHEBI:58437"/>
        <dbReference type="ChEBI" id="CHEBI:456215"/>
        <dbReference type="EC" id="6.3.5.1"/>
    </reaction>
</comment>
<dbReference type="GeneID" id="8859345"/>
<dbReference type="InterPro" id="IPR014445">
    <property type="entry name" value="Gln-dep_NAD_synthase"/>
</dbReference>
<evidence type="ECO:0000259" key="9">
    <source>
        <dbReference type="PROSITE" id="PS50263"/>
    </source>
</evidence>
<keyword evidence="11" id="KW-1185">Reference proteome</keyword>
<keyword evidence="3 8" id="KW-0436">Ligase</keyword>
<dbReference type="InterPro" id="IPR003694">
    <property type="entry name" value="NAD_synthase"/>
</dbReference>
<reference evidence="10 11" key="1">
    <citation type="journal article" date="2010" name="Cell">
        <title>The genome of Naegleria gruberi illuminates early eukaryotic versatility.</title>
        <authorList>
            <person name="Fritz-Laylin L.K."/>
            <person name="Prochnik S.E."/>
            <person name="Ginger M.L."/>
            <person name="Dacks J.B."/>
            <person name="Carpenter M.L."/>
            <person name="Field M.C."/>
            <person name="Kuo A."/>
            <person name="Paredez A."/>
            <person name="Chapman J."/>
            <person name="Pham J."/>
            <person name="Shu S."/>
            <person name="Neupane R."/>
            <person name="Cipriano M."/>
            <person name="Mancuso J."/>
            <person name="Tu H."/>
            <person name="Salamov A."/>
            <person name="Lindquist E."/>
            <person name="Shapiro H."/>
            <person name="Lucas S."/>
            <person name="Grigoriev I.V."/>
            <person name="Cande W.Z."/>
            <person name="Fulton C."/>
            <person name="Rokhsar D.S."/>
            <person name="Dawson S.C."/>
        </authorList>
    </citation>
    <scope>NUCLEOTIDE SEQUENCE [LARGE SCALE GENOMIC DNA]</scope>
    <source>
        <strain evidence="10 11">NEG-M</strain>
    </source>
</reference>
<sequence>MHLVTLATCNLDQWSLDFTGNLERIKESIKISKEKGARYRCGPELEVCGYGCEDHFLENDTYTHSMECLAELLKSDLTDDILVDIGMPIMHKSVRYNCRVFLLNRKIVLIRPKLFLANDGNYRETRWFCAWTKRFAIEDFVLPDFMRELTGQRTVPIGDCIISLNDTDLAVETCEELFTPNSPNIYLGLDGVEIISNGSGSHHSLRKLHTRIDLIKNATAKNGLVYLYANQLGCDGGRLLFDGCAMICCNGVLLAQGSQFSLKQVEVVTANVDLDQVRAFRNKIASRSVQASESREFPRVRIDFTLKISHYSQSLKPTHPVDVKYFTTNEEIALGPACYLFDYLRRSSQGGYFLPLSGGADSSATATIVGSMCQLIYKDCIEEANSYEEEYNKKIVLKEIRRICSKGDEWIPSSPKEIANIIFVTCYMGTVNSSNETRNRAKQLASEIGSHHMDIDIDTVVNSMKDLFTTTTGKTPSFEGSAGENIALQNIQARLRMVVSYYFAQLMNWSRDFKPKNLLVLGSSNVDEALRGYFTKYDCSSADINPIGSISKTDLKKFLLYASDNLGYPSLKEVLQAKPTAELQPLESHQTDEEDMGLTYDELSRFGILRKVYGNGPVECFNNLVYEWRDKMSILQIADKVKRFYRYYAINRHKMTTLTPSYHCESYSPEDNRFDLRQFLYPVDFQWQFKQIDDLVIQYQEEEEKVKKSSKL</sequence>